<dbReference type="EMBL" id="BMOM01000021">
    <property type="protein sequence ID" value="GGM15001.1"/>
    <property type="molecule type" value="Genomic_DNA"/>
</dbReference>
<dbReference type="Gene3D" id="3.20.20.70">
    <property type="entry name" value="Aldolase class I"/>
    <property type="match status" value="1"/>
</dbReference>
<proteinExistence type="predicted"/>
<dbReference type="SUPFAM" id="SSF51395">
    <property type="entry name" value="FMN-linked oxidoreductases"/>
    <property type="match status" value="1"/>
</dbReference>
<reference evidence="3" key="1">
    <citation type="journal article" date="2019" name="Int. J. Syst. Evol. Microbiol.">
        <title>The Global Catalogue of Microorganisms (GCM) 10K type strain sequencing project: providing services to taxonomists for standard genome sequencing and annotation.</title>
        <authorList>
            <consortium name="The Broad Institute Genomics Platform"/>
            <consortium name="The Broad Institute Genome Sequencing Center for Infectious Disease"/>
            <person name="Wu L."/>
            <person name="Ma J."/>
        </authorList>
    </citation>
    <scope>NUCLEOTIDE SEQUENCE [LARGE SCALE GENOMIC DNA]</scope>
    <source>
        <strain evidence="3">JCM 15443</strain>
    </source>
</reference>
<dbReference type="Pfam" id="PF00724">
    <property type="entry name" value="Oxidored_FMN"/>
    <property type="match status" value="1"/>
</dbReference>
<keyword evidence="3" id="KW-1185">Reference proteome</keyword>
<protein>
    <submittedName>
        <fullName evidence="2">Alkene reductase</fullName>
    </submittedName>
</protein>
<dbReference type="Proteomes" id="UP000661918">
    <property type="component" value="Unassembled WGS sequence"/>
</dbReference>
<dbReference type="InterPro" id="IPR013785">
    <property type="entry name" value="Aldolase_TIM"/>
</dbReference>
<dbReference type="InterPro" id="IPR045247">
    <property type="entry name" value="Oye-like"/>
</dbReference>
<dbReference type="NCBIfam" id="NF007899">
    <property type="entry name" value="PRK10605.1"/>
    <property type="match status" value="1"/>
</dbReference>
<accession>A0ABQ2GW92</accession>
<gene>
    <name evidence="2" type="ORF">GCM10010841_24390</name>
</gene>
<dbReference type="PANTHER" id="PTHR22893:SF91">
    <property type="entry name" value="NADPH DEHYDROGENASE 2-RELATED"/>
    <property type="match status" value="1"/>
</dbReference>
<feature type="domain" description="NADH:flavin oxidoreductase/NADH oxidase N-terminal" evidence="1">
    <location>
        <begin position="2"/>
        <end position="331"/>
    </location>
</feature>
<dbReference type="RefSeq" id="WP_188904638.1">
    <property type="nucleotide sequence ID" value="NZ_BMOM01000021.1"/>
</dbReference>
<dbReference type="CDD" id="cd02933">
    <property type="entry name" value="OYE_like_FMN"/>
    <property type="match status" value="1"/>
</dbReference>
<sequence length="362" mass="38625">MKLFEPFELGALQLPNRVVMAPMTRSRAVGTVPTALMAEYYAQRASAGLIITEATQVSAGAQGYPDTPGLHTAEQVAAWRPVTEAVHAAGGRIFAQLWHVGRISHSSYHGGKLPVAPSAIRPAGQLFTQAGMVEFETPRALETDEIPGIVADFRQAAIHALEAGFDGVEIHGANGYLLDQFLQSGTNHRTDRYGGSIENRARLLLEVVQAVTEAIGHERVGVRLSPGGVFGDMSDADPVATTEYVGRALDALAPVYVHVVDASQDAPPQGMEGHNPTALLRSTFRGVIITAGGYDREAAEQTLEDGRADLIGFARAYIANPDLVERLRQNAPIAEPDRATMYGGGAQGYTSYPTLAEDLVQS</sequence>
<evidence type="ECO:0000259" key="1">
    <source>
        <dbReference type="Pfam" id="PF00724"/>
    </source>
</evidence>
<name>A0ABQ2GW92_9DEIO</name>
<organism evidence="2 3">
    <name type="scientific">Deinococcus aerophilus</name>
    <dbReference type="NCBI Taxonomy" id="522488"/>
    <lineage>
        <taxon>Bacteria</taxon>
        <taxon>Thermotogati</taxon>
        <taxon>Deinococcota</taxon>
        <taxon>Deinococci</taxon>
        <taxon>Deinococcales</taxon>
        <taxon>Deinococcaceae</taxon>
        <taxon>Deinococcus</taxon>
    </lineage>
</organism>
<dbReference type="InterPro" id="IPR001155">
    <property type="entry name" value="OxRdtase_FMN_N"/>
</dbReference>
<comment type="caution">
    <text evidence="2">The sequence shown here is derived from an EMBL/GenBank/DDBJ whole genome shotgun (WGS) entry which is preliminary data.</text>
</comment>
<evidence type="ECO:0000313" key="3">
    <source>
        <dbReference type="Proteomes" id="UP000661918"/>
    </source>
</evidence>
<evidence type="ECO:0000313" key="2">
    <source>
        <dbReference type="EMBL" id="GGM15001.1"/>
    </source>
</evidence>
<dbReference type="PANTHER" id="PTHR22893">
    <property type="entry name" value="NADH OXIDOREDUCTASE-RELATED"/>
    <property type="match status" value="1"/>
</dbReference>